<accession>A0A0A9BUL5</accession>
<organism evidence="2">
    <name type="scientific">Arundo donax</name>
    <name type="common">Giant reed</name>
    <name type="synonym">Donax arundinaceus</name>
    <dbReference type="NCBI Taxonomy" id="35708"/>
    <lineage>
        <taxon>Eukaryota</taxon>
        <taxon>Viridiplantae</taxon>
        <taxon>Streptophyta</taxon>
        <taxon>Embryophyta</taxon>
        <taxon>Tracheophyta</taxon>
        <taxon>Spermatophyta</taxon>
        <taxon>Magnoliopsida</taxon>
        <taxon>Liliopsida</taxon>
        <taxon>Poales</taxon>
        <taxon>Poaceae</taxon>
        <taxon>PACMAD clade</taxon>
        <taxon>Arundinoideae</taxon>
        <taxon>Arundineae</taxon>
        <taxon>Arundo</taxon>
    </lineage>
</organism>
<feature type="transmembrane region" description="Helical" evidence="1">
    <location>
        <begin position="68"/>
        <end position="87"/>
    </location>
</feature>
<dbReference type="AlphaFoldDB" id="A0A0A9BUL5"/>
<proteinExistence type="predicted"/>
<reference evidence="2" key="2">
    <citation type="journal article" date="2015" name="Data Brief">
        <title>Shoot transcriptome of the giant reed, Arundo donax.</title>
        <authorList>
            <person name="Barrero R.A."/>
            <person name="Guerrero F.D."/>
            <person name="Moolhuijzen P."/>
            <person name="Goolsby J.A."/>
            <person name="Tidwell J."/>
            <person name="Bellgard S.E."/>
            <person name="Bellgard M.I."/>
        </authorList>
    </citation>
    <scope>NUCLEOTIDE SEQUENCE</scope>
    <source>
        <tissue evidence="2">Shoot tissue taken approximately 20 cm above the soil surface</tissue>
    </source>
</reference>
<keyword evidence="1" id="KW-0812">Transmembrane</keyword>
<evidence type="ECO:0000256" key="1">
    <source>
        <dbReference type="SAM" id="Phobius"/>
    </source>
</evidence>
<sequence length="90" mass="10557">MDLLVNSVRLYALNNKVKTFKHYLKDDYNRLSENLCSFISVLCNDHPRNSETGRSFNVCWRCLNWSKFFMISSMLVVAVIYGQLNCLRAK</sequence>
<dbReference type="EMBL" id="GBRH01230171">
    <property type="protein sequence ID" value="JAD67724.1"/>
    <property type="molecule type" value="Transcribed_RNA"/>
</dbReference>
<reference evidence="2" key="1">
    <citation type="submission" date="2014-09" db="EMBL/GenBank/DDBJ databases">
        <authorList>
            <person name="Magalhaes I.L.F."/>
            <person name="Oliveira U."/>
            <person name="Santos F.R."/>
            <person name="Vidigal T.H.D.A."/>
            <person name="Brescovit A.D."/>
            <person name="Santos A.J."/>
        </authorList>
    </citation>
    <scope>NUCLEOTIDE SEQUENCE</scope>
    <source>
        <tissue evidence="2">Shoot tissue taken approximately 20 cm above the soil surface</tissue>
    </source>
</reference>
<protein>
    <submittedName>
        <fullName evidence="2">Uncharacterized protein</fullName>
    </submittedName>
</protein>
<keyword evidence="1" id="KW-1133">Transmembrane helix</keyword>
<name>A0A0A9BUL5_ARUDO</name>
<evidence type="ECO:0000313" key="2">
    <source>
        <dbReference type="EMBL" id="JAD67724.1"/>
    </source>
</evidence>
<keyword evidence="1" id="KW-0472">Membrane</keyword>